<sequence length="16" mass="1944">FAYPARHWELDEQGQP</sequence>
<proteinExistence type="predicted"/>
<dbReference type="EMBL" id="CR555306">
    <property type="protein sequence ID" value="CAI07308.1"/>
    <property type="molecule type" value="Genomic_DNA"/>
</dbReference>
<accession>Q5P5V3</accession>
<protein>
    <submittedName>
        <fullName evidence="1">Uncharacterized protein</fullName>
    </submittedName>
</protein>
<gene>
    <name evidence="1" type="ORF">ebD57</name>
</gene>
<reference evidence="1 2" key="1">
    <citation type="journal article" date="2005" name="Arch. Microbiol.">
        <title>The genome sequence of an anaerobic aromatic-degrading denitrifying bacterium, strain EbN1.</title>
        <authorList>
            <person name="Rabus R."/>
            <person name="Kube M."/>
            <person name="Heider J."/>
            <person name="Beck A."/>
            <person name="Heitmann K."/>
            <person name="Widdel F."/>
            <person name="Reinhardt R."/>
        </authorList>
    </citation>
    <scope>NUCLEOTIDE SEQUENCE [LARGE SCALE GENOMIC DNA]</scope>
    <source>
        <strain evidence="1 2">EbN1</strain>
    </source>
</reference>
<dbReference type="STRING" id="76114.ebD57"/>
<feature type="non-terminal residue" evidence="1">
    <location>
        <position position="16"/>
    </location>
</feature>
<organism evidence="1 2">
    <name type="scientific">Aromatoleum aromaticum (strain DSM 19018 / LMG 30748 / EbN1)</name>
    <name type="common">Azoarcus sp. (strain EbN1)</name>
    <dbReference type="NCBI Taxonomy" id="76114"/>
    <lineage>
        <taxon>Bacteria</taxon>
        <taxon>Pseudomonadati</taxon>
        <taxon>Pseudomonadota</taxon>
        <taxon>Betaproteobacteria</taxon>
        <taxon>Rhodocyclales</taxon>
        <taxon>Rhodocyclaceae</taxon>
        <taxon>Aromatoleum</taxon>
    </lineage>
</organism>
<evidence type="ECO:0000313" key="1">
    <source>
        <dbReference type="EMBL" id="CAI07308.1"/>
    </source>
</evidence>
<name>Q5P5V3_AROAE</name>
<dbReference type="HOGENOM" id="CLU_3433375_0_0_4"/>
<dbReference type="AlphaFoldDB" id="Q5P5V3"/>
<dbReference type="Proteomes" id="UP000006552">
    <property type="component" value="Chromosome"/>
</dbReference>
<evidence type="ECO:0000313" key="2">
    <source>
        <dbReference type="Proteomes" id="UP000006552"/>
    </source>
</evidence>
<feature type="non-terminal residue" evidence="1">
    <location>
        <position position="1"/>
    </location>
</feature>
<dbReference type="KEGG" id="eba:ebD57"/>
<keyword evidence="2" id="KW-1185">Reference proteome</keyword>